<dbReference type="PANTHER" id="PTHR46471">
    <property type="entry name" value="CHITIN DEACETYLASE"/>
    <property type="match status" value="1"/>
</dbReference>
<dbReference type="SUPFAM" id="SSF88713">
    <property type="entry name" value="Glycoside hydrolase/deacetylase"/>
    <property type="match status" value="1"/>
</dbReference>
<organism evidence="11 12">
    <name type="scientific">Austropuccinia psidii MF-1</name>
    <dbReference type="NCBI Taxonomy" id="1389203"/>
    <lineage>
        <taxon>Eukaryota</taxon>
        <taxon>Fungi</taxon>
        <taxon>Dikarya</taxon>
        <taxon>Basidiomycota</taxon>
        <taxon>Pucciniomycotina</taxon>
        <taxon>Pucciniomycetes</taxon>
        <taxon>Pucciniales</taxon>
        <taxon>Sphaerophragmiaceae</taxon>
        <taxon>Austropuccinia</taxon>
    </lineage>
</organism>
<evidence type="ECO:0000256" key="1">
    <source>
        <dbReference type="ARBA" id="ARBA00001941"/>
    </source>
</evidence>
<dbReference type="GO" id="GO:0016810">
    <property type="term" value="F:hydrolase activity, acting on carbon-nitrogen (but not peptide) bonds"/>
    <property type="evidence" value="ECO:0007669"/>
    <property type="project" value="InterPro"/>
</dbReference>
<comment type="caution">
    <text evidence="11">The sequence shown here is derived from an EMBL/GenBank/DDBJ whole genome shotgun (WGS) entry which is preliminary data.</text>
</comment>
<keyword evidence="3" id="KW-0325">Glycoprotein</keyword>
<evidence type="ECO:0000256" key="7">
    <source>
        <dbReference type="ARBA" id="ARBA00023277"/>
    </source>
</evidence>
<evidence type="ECO:0000313" key="11">
    <source>
        <dbReference type="EMBL" id="MBW0517720.1"/>
    </source>
</evidence>
<dbReference type="Gene3D" id="3.20.20.370">
    <property type="entry name" value="Glycoside hydrolase/deacetylase"/>
    <property type="match status" value="1"/>
</dbReference>
<dbReference type="EMBL" id="AVOT02026132">
    <property type="protein sequence ID" value="MBW0517720.1"/>
    <property type="molecule type" value="Genomic_DNA"/>
</dbReference>
<name>A0A9Q3HX02_9BASI</name>
<keyword evidence="6" id="KW-0378">Hydrolase</keyword>
<dbReference type="Proteomes" id="UP000765509">
    <property type="component" value="Unassembled WGS sequence"/>
</dbReference>
<sequence>MLYSTIWMILNILNITTAVKIKHLLKRQNGVNIYEQCQNPKSIALTFDDGPTPLSSKLNQILSEKRVLATFFINGNNWECIYNRADELKDRFHNGHLLANHGWSHAHMNSLSRTDKIKEIERVEDAMAKILGVKPRFFRPPYGEYDEELLEILSEKGYKGLVLWSQDSGDSASETPSASQIIENYRSYGEKDLILSHENQVTIEKVAPTIIPILRNKGLSFQTVGKCLNFPSKKDWYRYVSAGARDETWACN</sequence>
<dbReference type="PROSITE" id="PS51677">
    <property type="entry name" value="NODB"/>
    <property type="match status" value="1"/>
</dbReference>
<keyword evidence="5 9" id="KW-0732">Signal</keyword>
<dbReference type="Pfam" id="PF01522">
    <property type="entry name" value="Polysacc_deac_1"/>
    <property type="match status" value="1"/>
</dbReference>
<dbReference type="OrthoDB" id="2125469at2759"/>
<keyword evidence="3" id="KW-0472">Membrane</keyword>
<reference evidence="11" key="1">
    <citation type="submission" date="2021-03" db="EMBL/GenBank/DDBJ databases">
        <title>Draft genome sequence of rust myrtle Austropuccinia psidii MF-1, a brazilian biotype.</title>
        <authorList>
            <person name="Quecine M.C."/>
            <person name="Pachon D.M.R."/>
            <person name="Bonatelli M.L."/>
            <person name="Correr F.H."/>
            <person name="Franceschini L.M."/>
            <person name="Leite T.F."/>
            <person name="Margarido G.R.A."/>
            <person name="Almeida C.A."/>
            <person name="Ferrarezi J.A."/>
            <person name="Labate C.A."/>
        </authorList>
    </citation>
    <scope>NUCLEOTIDE SEQUENCE</scope>
    <source>
        <strain evidence="11">MF-1</strain>
    </source>
</reference>
<evidence type="ECO:0000256" key="2">
    <source>
        <dbReference type="ARBA" id="ARBA00004609"/>
    </source>
</evidence>
<accession>A0A9Q3HX02</accession>
<evidence type="ECO:0000313" key="12">
    <source>
        <dbReference type="Proteomes" id="UP000765509"/>
    </source>
</evidence>
<feature type="domain" description="NodB homology" evidence="10">
    <location>
        <begin position="41"/>
        <end position="222"/>
    </location>
</feature>
<feature type="chain" id="PRO_5040302893" description="NodB homology domain-containing protein" evidence="9">
    <location>
        <begin position="19"/>
        <end position="252"/>
    </location>
</feature>
<dbReference type="GO" id="GO:0005975">
    <property type="term" value="P:carbohydrate metabolic process"/>
    <property type="evidence" value="ECO:0007669"/>
    <property type="project" value="InterPro"/>
</dbReference>
<gene>
    <name evidence="11" type="ORF">O181_057435</name>
</gene>
<feature type="signal peptide" evidence="9">
    <location>
        <begin position="1"/>
        <end position="18"/>
    </location>
</feature>
<dbReference type="GO" id="GO:0005886">
    <property type="term" value="C:plasma membrane"/>
    <property type="evidence" value="ECO:0007669"/>
    <property type="project" value="UniProtKB-SubCell"/>
</dbReference>
<evidence type="ECO:0000256" key="3">
    <source>
        <dbReference type="ARBA" id="ARBA00022622"/>
    </source>
</evidence>
<comment type="subcellular location">
    <subcellularLocation>
        <location evidence="2">Cell membrane</location>
        <topology evidence="2">Lipid-anchor</topology>
        <topology evidence="2">GPI-anchor</topology>
    </subcellularLocation>
</comment>
<evidence type="ECO:0000256" key="4">
    <source>
        <dbReference type="ARBA" id="ARBA00022723"/>
    </source>
</evidence>
<evidence type="ECO:0000256" key="8">
    <source>
        <dbReference type="ARBA" id="ARBA00023288"/>
    </source>
</evidence>
<evidence type="ECO:0000256" key="9">
    <source>
        <dbReference type="SAM" id="SignalP"/>
    </source>
</evidence>
<evidence type="ECO:0000256" key="5">
    <source>
        <dbReference type="ARBA" id="ARBA00022729"/>
    </source>
</evidence>
<keyword evidence="3" id="KW-0336">GPI-anchor</keyword>
<keyword evidence="8" id="KW-0449">Lipoprotein</keyword>
<dbReference type="GO" id="GO:0046872">
    <property type="term" value="F:metal ion binding"/>
    <property type="evidence" value="ECO:0007669"/>
    <property type="project" value="UniProtKB-KW"/>
</dbReference>
<dbReference type="AlphaFoldDB" id="A0A9Q3HX02"/>
<dbReference type="PANTHER" id="PTHR46471:SF2">
    <property type="entry name" value="CHITIN DEACETYLASE-RELATED"/>
    <property type="match status" value="1"/>
</dbReference>
<proteinExistence type="predicted"/>
<protein>
    <recommendedName>
        <fullName evidence="10">NodB homology domain-containing protein</fullName>
    </recommendedName>
</protein>
<evidence type="ECO:0000256" key="6">
    <source>
        <dbReference type="ARBA" id="ARBA00022801"/>
    </source>
</evidence>
<evidence type="ECO:0000259" key="10">
    <source>
        <dbReference type="PROSITE" id="PS51677"/>
    </source>
</evidence>
<dbReference type="InterPro" id="IPR011330">
    <property type="entry name" value="Glyco_hydro/deAcase_b/a-brl"/>
</dbReference>
<dbReference type="InterPro" id="IPR002509">
    <property type="entry name" value="NODB_dom"/>
</dbReference>
<comment type="cofactor">
    <cofactor evidence="1">
        <name>Co(2+)</name>
        <dbReference type="ChEBI" id="CHEBI:48828"/>
    </cofactor>
</comment>
<dbReference type="GO" id="GO:0098552">
    <property type="term" value="C:side of membrane"/>
    <property type="evidence" value="ECO:0007669"/>
    <property type="project" value="UniProtKB-KW"/>
</dbReference>
<keyword evidence="12" id="KW-1185">Reference proteome</keyword>
<keyword evidence="7" id="KW-0119">Carbohydrate metabolism</keyword>
<keyword evidence="4" id="KW-0479">Metal-binding</keyword>